<evidence type="ECO:0000313" key="3">
    <source>
        <dbReference type="Proteomes" id="UP000008461"/>
    </source>
</evidence>
<dbReference type="AlphaFoldDB" id="F4L4Y4"/>
<dbReference type="Proteomes" id="UP000008461">
    <property type="component" value="Chromosome"/>
</dbReference>
<evidence type="ECO:0000256" key="1">
    <source>
        <dbReference type="SAM" id="SignalP"/>
    </source>
</evidence>
<evidence type="ECO:0000313" key="2">
    <source>
        <dbReference type="EMBL" id="AEE54046.1"/>
    </source>
</evidence>
<feature type="chain" id="PRO_5003312534" description="Transporter" evidence="1">
    <location>
        <begin position="23"/>
        <end position="316"/>
    </location>
</feature>
<dbReference type="KEGG" id="hhy:Halhy_6226"/>
<dbReference type="RefSeq" id="WP_013768567.1">
    <property type="nucleotide sequence ID" value="NC_015510.1"/>
</dbReference>
<dbReference type="OrthoDB" id="5562884at2"/>
<name>F4L4Y4_HALH1</name>
<keyword evidence="3" id="KW-1185">Reference proteome</keyword>
<dbReference type="STRING" id="760192.Halhy_6226"/>
<organism evidence="2 3">
    <name type="scientific">Haliscomenobacter hydrossis (strain ATCC 27775 / DSM 1100 / LMG 10767 / O)</name>
    <dbReference type="NCBI Taxonomy" id="760192"/>
    <lineage>
        <taxon>Bacteria</taxon>
        <taxon>Pseudomonadati</taxon>
        <taxon>Bacteroidota</taxon>
        <taxon>Saprospiria</taxon>
        <taxon>Saprospirales</taxon>
        <taxon>Haliscomenobacteraceae</taxon>
        <taxon>Haliscomenobacter</taxon>
    </lineage>
</organism>
<reference key="2">
    <citation type="submission" date="2011-04" db="EMBL/GenBank/DDBJ databases">
        <title>Complete sequence of chromosome of Haliscomenobacter hydrossis DSM 1100.</title>
        <authorList>
            <consortium name="US DOE Joint Genome Institute (JGI-PGF)"/>
            <person name="Lucas S."/>
            <person name="Han J."/>
            <person name="Lapidus A."/>
            <person name="Bruce D."/>
            <person name="Goodwin L."/>
            <person name="Pitluck S."/>
            <person name="Peters L."/>
            <person name="Kyrpides N."/>
            <person name="Mavromatis K."/>
            <person name="Ivanova N."/>
            <person name="Ovchinnikova G."/>
            <person name="Pagani I."/>
            <person name="Daligault H."/>
            <person name="Detter J.C."/>
            <person name="Han C."/>
            <person name="Land M."/>
            <person name="Hauser L."/>
            <person name="Markowitz V."/>
            <person name="Cheng J.-F."/>
            <person name="Hugenholtz P."/>
            <person name="Woyke T."/>
            <person name="Wu D."/>
            <person name="Verbarg S."/>
            <person name="Frueling A."/>
            <person name="Brambilla E."/>
            <person name="Klenk H.-P."/>
            <person name="Eisen J.A."/>
        </authorList>
    </citation>
    <scope>NUCLEOTIDE SEQUENCE</scope>
    <source>
        <strain>DSM 1100</strain>
    </source>
</reference>
<gene>
    <name evidence="2" type="ordered locus">Halhy_6226</name>
</gene>
<proteinExistence type="predicted"/>
<sequence>MKNHFTRLYLAILICGAGALRAQTPSDDLMMPKQDICIALAYENGTWDEYWEGAKLRSNANIGTFTRTAIMPMLAYGITDKINFFAGLPYIQTEATGGQLEGISGIQDLSLALKAELLNQQVGPGKVAFLTTAGFSTPAANYLSDYMPFSIGFGARELSLRGILQYRLDNGIYARGAVAQLWRGQTKVERDYYYNNGSYYSEWMDVPNALNYNAAVGVWLFNNALKLEANYMGLKSSSGDDIRIYNSPQPTNKVEVDQVGFFAQYYFKSIEPIKGLGILAYYSKMTNGRNMGQFETFGFGATYQFGVFKKQSTNEN</sequence>
<dbReference type="eggNOG" id="ENOG502Z9RQ">
    <property type="taxonomic scope" value="Bacteria"/>
</dbReference>
<protein>
    <recommendedName>
        <fullName evidence="4">Transporter</fullName>
    </recommendedName>
</protein>
<reference evidence="2 3" key="1">
    <citation type="journal article" date="2011" name="Stand. Genomic Sci.">
        <title>Complete genome sequence of Haliscomenobacter hydrossis type strain (O).</title>
        <authorList>
            <consortium name="US DOE Joint Genome Institute (JGI-PGF)"/>
            <person name="Daligault H."/>
            <person name="Lapidus A."/>
            <person name="Zeytun A."/>
            <person name="Nolan M."/>
            <person name="Lucas S."/>
            <person name="Del Rio T.G."/>
            <person name="Tice H."/>
            <person name="Cheng J.F."/>
            <person name="Tapia R."/>
            <person name="Han C."/>
            <person name="Goodwin L."/>
            <person name="Pitluck S."/>
            <person name="Liolios K."/>
            <person name="Pagani I."/>
            <person name="Ivanova N."/>
            <person name="Huntemann M."/>
            <person name="Mavromatis K."/>
            <person name="Mikhailova N."/>
            <person name="Pati A."/>
            <person name="Chen A."/>
            <person name="Palaniappan K."/>
            <person name="Land M."/>
            <person name="Hauser L."/>
            <person name="Brambilla E.M."/>
            <person name="Rohde M."/>
            <person name="Verbarg S."/>
            <person name="Goker M."/>
            <person name="Bristow J."/>
            <person name="Eisen J.A."/>
            <person name="Markowitz V."/>
            <person name="Hugenholtz P."/>
            <person name="Kyrpides N.C."/>
            <person name="Klenk H.P."/>
            <person name="Woyke T."/>
        </authorList>
    </citation>
    <scope>NUCLEOTIDE SEQUENCE [LARGE SCALE GENOMIC DNA]</scope>
    <source>
        <strain evidence="3">ATCC 27775 / DSM 1100 / LMG 10767 / O</strain>
    </source>
</reference>
<accession>F4L4Y4</accession>
<feature type="signal peptide" evidence="1">
    <location>
        <begin position="1"/>
        <end position="22"/>
    </location>
</feature>
<evidence type="ECO:0008006" key="4">
    <source>
        <dbReference type="Google" id="ProtNLM"/>
    </source>
</evidence>
<dbReference type="EMBL" id="CP002691">
    <property type="protein sequence ID" value="AEE54046.1"/>
    <property type="molecule type" value="Genomic_DNA"/>
</dbReference>
<dbReference type="HOGENOM" id="CLU_076327_0_0_10"/>
<keyword evidence="1" id="KW-0732">Signal</keyword>